<feature type="chain" id="PRO_5011594284" description="DUF2155 domain-containing protein" evidence="1">
    <location>
        <begin position="19"/>
        <end position="126"/>
    </location>
</feature>
<gene>
    <name evidence="2" type="ORF">SAMN04490244_101538</name>
</gene>
<dbReference type="STRING" id="641238.SAMN04490244_101538"/>
<name>A0A1H9QC95_9RHOB</name>
<evidence type="ECO:0000313" key="2">
    <source>
        <dbReference type="EMBL" id="SER57509.1"/>
    </source>
</evidence>
<protein>
    <recommendedName>
        <fullName evidence="4">DUF2155 domain-containing protein</fullName>
    </recommendedName>
</protein>
<keyword evidence="3" id="KW-1185">Reference proteome</keyword>
<dbReference type="EMBL" id="FOGU01000001">
    <property type="protein sequence ID" value="SER57509.1"/>
    <property type="molecule type" value="Genomic_DNA"/>
</dbReference>
<sequence length="126" mass="13543">MMRPLLLALAFAAGPAPAQFVDENTTQENVRAAQGATLRGLDKLSGEAQDIQLGTGETRSFGSVQITLGECRYPADNPAGNAYAYLVIRDAGVEEPAFKGWMVASSPALNALEHSRYDVWVLRCNT</sequence>
<reference evidence="2 3" key="1">
    <citation type="submission" date="2016-10" db="EMBL/GenBank/DDBJ databases">
        <authorList>
            <person name="de Groot N.N."/>
        </authorList>
    </citation>
    <scope>NUCLEOTIDE SEQUENCE [LARGE SCALE GENOMIC DNA]</scope>
    <source>
        <strain evidence="2 3">DSM 23042</strain>
    </source>
</reference>
<evidence type="ECO:0000313" key="3">
    <source>
        <dbReference type="Proteomes" id="UP000198885"/>
    </source>
</evidence>
<dbReference type="InterPro" id="IPR019225">
    <property type="entry name" value="DUF2155"/>
</dbReference>
<dbReference type="Proteomes" id="UP000198885">
    <property type="component" value="Unassembled WGS sequence"/>
</dbReference>
<feature type="signal peptide" evidence="1">
    <location>
        <begin position="1"/>
        <end position="18"/>
    </location>
</feature>
<proteinExistence type="predicted"/>
<keyword evidence="1" id="KW-0732">Signal</keyword>
<dbReference type="AlphaFoldDB" id="A0A1H9QC95"/>
<organism evidence="2 3">
    <name type="scientific">Tranquillimonas rosea</name>
    <dbReference type="NCBI Taxonomy" id="641238"/>
    <lineage>
        <taxon>Bacteria</taxon>
        <taxon>Pseudomonadati</taxon>
        <taxon>Pseudomonadota</taxon>
        <taxon>Alphaproteobacteria</taxon>
        <taxon>Rhodobacterales</taxon>
        <taxon>Roseobacteraceae</taxon>
        <taxon>Tranquillimonas</taxon>
    </lineage>
</organism>
<dbReference type="RefSeq" id="WP_092687893.1">
    <property type="nucleotide sequence ID" value="NZ_CBDDGO010000004.1"/>
</dbReference>
<accession>A0A1H9QC95</accession>
<dbReference type="Pfam" id="PF09923">
    <property type="entry name" value="DUF2155"/>
    <property type="match status" value="1"/>
</dbReference>
<dbReference type="OrthoDB" id="9810376at2"/>
<evidence type="ECO:0008006" key="4">
    <source>
        <dbReference type="Google" id="ProtNLM"/>
    </source>
</evidence>
<evidence type="ECO:0000256" key="1">
    <source>
        <dbReference type="SAM" id="SignalP"/>
    </source>
</evidence>